<organism evidence="2 3">
    <name type="scientific">Candidatus Fimenecus excrementigallinarum</name>
    <dbReference type="NCBI Taxonomy" id="2840816"/>
    <lineage>
        <taxon>Bacteria</taxon>
        <taxon>Bacillati</taxon>
        <taxon>Bacillota</taxon>
        <taxon>Clostridia</taxon>
        <taxon>Candidatus Fimenecus</taxon>
    </lineage>
</organism>
<comment type="caution">
    <text evidence="2">The sequence shown here is derived from an EMBL/GenBank/DDBJ whole genome shotgun (WGS) entry which is preliminary data.</text>
</comment>
<keyword evidence="1" id="KW-0472">Membrane</keyword>
<keyword evidence="1" id="KW-0812">Transmembrane</keyword>
<sequence length="202" mass="22159">MNLVNKAAALLRDLRAYWNVPPKGRYMSFKEIASLSVGGIGVKFIVYCIGQMVIAVGNTLIGNTIGIEPGALYVIYILSILSGFPLTAVRAKMIDNTRSMKGKYRPYILTMGIPTVLLGAGFIWMPYEGMNMLTKCAVVLAFNIGFQFFYSFYTDAYDSLINVLSPNSIERSDVLSVKSVVENISPSIAGIFLPICLCAIKK</sequence>
<feature type="transmembrane region" description="Helical" evidence="1">
    <location>
        <begin position="32"/>
        <end position="54"/>
    </location>
</feature>
<keyword evidence="1" id="KW-1133">Transmembrane helix</keyword>
<dbReference type="Proteomes" id="UP000824071">
    <property type="component" value="Unassembled WGS sequence"/>
</dbReference>
<name>A0A9D1IG45_9FIRM</name>
<feature type="transmembrane region" description="Helical" evidence="1">
    <location>
        <begin position="132"/>
        <end position="153"/>
    </location>
</feature>
<evidence type="ECO:0000256" key="1">
    <source>
        <dbReference type="SAM" id="Phobius"/>
    </source>
</evidence>
<feature type="transmembrane region" description="Helical" evidence="1">
    <location>
        <begin position="107"/>
        <end position="126"/>
    </location>
</feature>
<accession>A0A9D1IG45</accession>
<proteinExistence type="predicted"/>
<dbReference type="EMBL" id="DVMW01000023">
    <property type="protein sequence ID" value="HIU35437.1"/>
    <property type="molecule type" value="Genomic_DNA"/>
</dbReference>
<gene>
    <name evidence="2" type="ORF">IAC53_02355</name>
</gene>
<evidence type="ECO:0000313" key="3">
    <source>
        <dbReference type="Proteomes" id="UP000824071"/>
    </source>
</evidence>
<reference evidence="2" key="1">
    <citation type="submission" date="2020-10" db="EMBL/GenBank/DDBJ databases">
        <authorList>
            <person name="Gilroy R."/>
        </authorList>
    </citation>
    <scope>NUCLEOTIDE SEQUENCE</scope>
    <source>
        <strain evidence="2">ChiGjej1B1-19959</strain>
    </source>
</reference>
<reference evidence="2" key="2">
    <citation type="journal article" date="2021" name="PeerJ">
        <title>Extensive microbial diversity within the chicken gut microbiome revealed by metagenomics and culture.</title>
        <authorList>
            <person name="Gilroy R."/>
            <person name="Ravi A."/>
            <person name="Getino M."/>
            <person name="Pursley I."/>
            <person name="Horton D.L."/>
            <person name="Alikhan N.F."/>
            <person name="Baker D."/>
            <person name="Gharbi K."/>
            <person name="Hall N."/>
            <person name="Watson M."/>
            <person name="Adriaenssens E.M."/>
            <person name="Foster-Nyarko E."/>
            <person name="Jarju S."/>
            <person name="Secka A."/>
            <person name="Antonio M."/>
            <person name="Oren A."/>
            <person name="Chaudhuri R.R."/>
            <person name="La Ragione R."/>
            <person name="Hildebrand F."/>
            <person name="Pallen M.J."/>
        </authorList>
    </citation>
    <scope>NUCLEOTIDE SEQUENCE</scope>
    <source>
        <strain evidence="2">ChiGjej1B1-19959</strain>
    </source>
</reference>
<evidence type="ECO:0000313" key="2">
    <source>
        <dbReference type="EMBL" id="HIU35437.1"/>
    </source>
</evidence>
<feature type="transmembrane region" description="Helical" evidence="1">
    <location>
        <begin position="66"/>
        <end position="86"/>
    </location>
</feature>
<protein>
    <submittedName>
        <fullName evidence="2">MFS transporter</fullName>
    </submittedName>
</protein>
<dbReference type="AlphaFoldDB" id="A0A9D1IG45"/>
<dbReference type="Pfam" id="PF13347">
    <property type="entry name" value="MFS_2"/>
    <property type="match status" value="1"/>
</dbReference>